<evidence type="ECO:0000313" key="1">
    <source>
        <dbReference type="EMBL" id="JAE00558.1"/>
    </source>
</evidence>
<protein>
    <submittedName>
        <fullName evidence="1">Uncharacterized protein</fullName>
    </submittedName>
</protein>
<name>A0A0A9EX01_ARUDO</name>
<reference evidence="1" key="1">
    <citation type="submission" date="2014-09" db="EMBL/GenBank/DDBJ databases">
        <authorList>
            <person name="Magalhaes I.L.F."/>
            <person name="Oliveira U."/>
            <person name="Santos F.R."/>
            <person name="Vidigal T.H.D.A."/>
            <person name="Brescovit A.D."/>
            <person name="Santos A.J."/>
        </authorList>
    </citation>
    <scope>NUCLEOTIDE SEQUENCE</scope>
    <source>
        <tissue evidence="1">Shoot tissue taken approximately 20 cm above the soil surface</tissue>
    </source>
</reference>
<sequence length="13" mass="1368">MMVRSSSVGSVVE</sequence>
<accession>A0A0A9EX01</accession>
<proteinExistence type="predicted"/>
<dbReference type="EMBL" id="GBRH01197338">
    <property type="protein sequence ID" value="JAE00558.1"/>
    <property type="molecule type" value="Transcribed_RNA"/>
</dbReference>
<organism evidence="1">
    <name type="scientific">Arundo donax</name>
    <name type="common">Giant reed</name>
    <name type="synonym">Donax arundinaceus</name>
    <dbReference type="NCBI Taxonomy" id="35708"/>
    <lineage>
        <taxon>Eukaryota</taxon>
        <taxon>Viridiplantae</taxon>
        <taxon>Streptophyta</taxon>
        <taxon>Embryophyta</taxon>
        <taxon>Tracheophyta</taxon>
        <taxon>Spermatophyta</taxon>
        <taxon>Magnoliopsida</taxon>
        <taxon>Liliopsida</taxon>
        <taxon>Poales</taxon>
        <taxon>Poaceae</taxon>
        <taxon>PACMAD clade</taxon>
        <taxon>Arundinoideae</taxon>
        <taxon>Arundineae</taxon>
        <taxon>Arundo</taxon>
    </lineage>
</organism>
<reference evidence="1" key="2">
    <citation type="journal article" date="2015" name="Data Brief">
        <title>Shoot transcriptome of the giant reed, Arundo donax.</title>
        <authorList>
            <person name="Barrero R.A."/>
            <person name="Guerrero F.D."/>
            <person name="Moolhuijzen P."/>
            <person name="Goolsby J.A."/>
            <person name="Tidwell J."/>
            <person name="Bellgard S.E."/>
            <person name="Bellgard M.I."/>
        </authorList>
    </citation>
    <scope>NUCLEOTIDE SEQUENCE</scope>
    <source>
        <tissue evidence="1">Shoot tissue taken approximately 20 cm above the soil surface</tissue>
    </source>
</reference>